<dbReference type="RefSeq" id="WP_130179843.1">
    <property type="nucleotide sequence ID" value="NZ_CP035945.1"/>
</dbReference>
<sequence>MSIGGTTIAQLQVKSGTVTNAIGEKVTEWKTMYTIAGWLDLSAGESRYSTYNAKIQESTHVFISDWVRLDAEAENSRMIINNKLYDVLLIDNPMEMNRQLEIYLRYVGGQNGT</sequence>
<dbReference type="Proteomes" id="UP000289794">
    <property type="component" value="Chromosome"/>
</dbReference>
<protein>
    <recommendedName>
        <fullName evidence="3">Head-tail adaptor protein</fullName>
    </recommendedName>
</protein>
<dbReference type="AlphaFoldDB" id="A0A4P6LTD0"/>
<proteinExistence type="predicted"/>
<dbReference type="KEGG" id="bpro:PMF13cell1_00743"/>
<dbReference type="Gene3D" id="2.40.10.270">
    <property type="entry name" value="Bacteriophage SPP1 head-tail adaptor protein"/>
    <property type="match status" value="1"/>
</dbReference>
<name>A0A4P6LTD0_9FIRM</name>
<dbReference type="InterPro" id="IPR038666">
    <property type="entry name" value="SSP1_head-tail_sf"/>
</dbReference>
<evidence type="ECO:0000313" key="1">
    <source>
        <dbReference type="EMBL" id="QBE95229.1"/>
    </source>
</evidence>
<organism evidence="1 2">
    <name type="scientific">Blautia producta</name>
    <dbReference type="NCBI Taxonomy" id="33035"/>
    <lineage>
        <taxon>Bacteria</taxon>
        <taxon>Bacillati</taxon>
        <taxon>Bacillota</taxon>
        <taxon>Clostridia</taxon>
        <taxon>Lachnospirales</taxon>
        <taxon>Lachnospiraceae</taxon>
        <taxon>Blautia</taxon>
    </lineage>
</organism>
<gene>
    <name evidence="1" type="ORF">PMF13cell1_00743</name>
</gene>
<dbReference type="EMBL" id="CP035945">
    <property type="protein sequence ID" value="QBE95229.1"/>
    <property type="molecule type" value="Genomic_DNA"/>
</dbReference>
<reference evidence="1 2" key="1">
    <citation type="submission" date="2019-01" db="EMBL/GenBank/DDBJ databases">
        <title>PMF-metabolizing Aryl O-demethylase.</title>
        <authorList>
            <person name="Kim M."/>
        </authorList>
    </citation>
    <scope>NUCLEOTIDE SEQUENCE [LARGE SCALE GENOMIC DNA]</scope>
    <source>
        <strain evidence="1 2">PMF1</strain>
    </source>
</reference>
<accession>A0A4P6LTD0</accession>
<evidence type="ECO:0008006" key="3">
    <source>
        <dbReference type="Google" id="ProtNLM"/>
    </source>
</evidence>
<evidence type="ECO:0000313" key="2">
    <source>
        <dbReference type="Proteomes" id="UP000289794"/>
    </source>
</evidence>